<sequence>MTWTRLTLKNGFRSAHRYVNYITASAFSVMVFYMFSAFVMNPAVKQGYMTSTAKELLGACQYIIIVFAVFFIFFFHSALLRLRSKEFGLFITLGVTPRQIGRMIMVESLALGLVATGVGLLLGIVFSKLFLLALGAVLGLSQELPFVVPASAVLLTVIFFGIVFLCEAIWISFRIKRRSPRMLLLGQRVQQKIPKFSWWLVVLGIVCLALGYYLALAKSRGVVVLMLPILTLTAIGTYLLFSQVLVMVLTSLRKRPLNGTTLLVVSRLAYRLKDNARVLTVVSMLTAIVLTGMGAVSGFEQTLTLNSIRVEPLNFMVAQNQATANQSLVEQVRQSLTENHLPVKSEVRATVVVGEVQNAKGEWMSVQVMPGTTFEHLRQVLGENEPALRSDLQDIPAISNGQAVLLTPYPLVVPSNLANLHSKLSIGNTTLPVSVISQMDTRVINEQPSVLPDFELILSDHDFNQMALSAPTSARWSIQGFMIADWKHSQNALQQLDTVVPPAERKFISATVSGYQETLQLVSVMLFAGFFISILFFLAAGGFIYFRIDAAQEEDRKQFRVLQRLGMSRRELGKVLTVEFLLLFFGPVAVAVAHSVVAVLDFRHLVPLGPGAWTDFWAVVGIYCVLTLLYFGVSRMKHLNRVASEG</sequence>
<proteinExistence type="inferred from homology"/>
<dbReference type="InterPro" id="IPR003838">
    <property type="entry name" value="ABC3_permease_C"/>
</dbReference>
<evidence type="ECO:0000313" key="9">
    <source>
        <dbReference type="Proteomes" id="UP001232973"/>
    </source>
</evidence>
<accession>A0ABT9XIA2</accession>
<feature type="transmembrane region" description="Helical" evidence="6">
    <location>
        <begin position="196"/>
        <end position="216"/>
    </location>
</feature>
<keyword evidence="9" id="KW-1185">Reference proteome</keyword>
<evidence type="ECO:0000256" key="5">
    <source>
        <dbReference type="ARBA" id="ARBA00023136"/>
    </source>
</evidence>
<feature type="transmembrane region" description="Helical" evidence="6">
    <location>
        <begin position="109"/>
        <end position="140"/>
    </location>
</feature>
<evidence type="ECO:0000256" key="1">
    <source>
        <dbReference type="ARBA" id="ARBA00004651"/>
    </source>
</evidence>
<dbReference type="InterPro" id="IPR027022">
    <property type="entry name" value="ABC_permease_BceB-typ"/>
</dbReference>
<dbReference type="InterPro" id="IPR052536">
    <property type="entry name" value="ABC-4_Integral_Memb_Prot"/>
</dbReference>
<keyword evidence="4 6" id="KW-1133">Transmembrane helix</keyword>
<keyword evidence="6" id="KW-0813">Transport</keyword>
<feature type="transmembrane region" description="Helical" evidence="6">
    <location>
        <begin position="152"/>
        <end position="175"/>
    </location>
</feature>
<dbReference type="Pfam" id="PF02687">
    <property type="entry name" value="FtsX"/>
    <property type="match status" value="2"/>
</dbReference>
<keyword evidence="5 6" id="KW-0472">Membrane</keyword>
<keyword evidence="3 6" id="KW-0812">Transmembrane</keyword>
<comment type="similarity">
    <text evidence="6">Belongs to the ABC-4 integral membrane protein family.</text>
</comment>
<feature type="transmembrane region" description="Helical" evidence="6">
    <location>
        <begin position="21"/>
        <end position="44"/>
    </location>
</feature>
<evidence type="ECO:0000313" key="8">
    <source>
        <dbReference type="EMBL" id="MDQ0190031.1"/>
    </source>
</evidence>
<keyword evidence="2 6" id="KW-1003">Cell membrane</keyword>
<feature type="transmembrane region" description="Helical" evidence="6">
    <location>
        <begin position="222"/>
        <end position="249"/>
    </location>
</feature>
<evidence type="ECO:0000256" key="3">
    <source>
        <dbReference type="ARBA" id="ARBA00022692"/>
    </source>
</evidence>
<evidence type="ECO:0000259" key="7">
    <source>
        <dbReference type="Pfam" id="PF02687"/>
    </source>
</evidence>
<feature type="domain" description="ABC3 transporter permease C-terminal" evidence="7">
    <location>
        <begin position="63"/>
        <end position="180"/>
    </location>
</feature>
<feature type="transmembrane region" description="Helical" evidence="6">
    <location>
        <begin position="521"/>
        <end position="546"/>
    </location>
</feature>
<evidence type="ECO:0000256" key="2">
    <source>
        <dbReference type="ARBA" id="ARBA00022475"/>
    </source>
</evidence>
<dbReference type="RefSeq" id="WP_274454712.1">
    <property type="nucleotide sequence ID" value="NZ_CP067097.1"/>
</dbReference>
<dbReference type="Proteomes" id="UP001232973">
    <property type="component" value="Unassembled WGS sequence"/>
</dbReference>
<reference evidence="8 9" key="1">
    <citation type="submission" date="2023-07" db="EMBL/GenBank/DDBJ databases">
        <title>Genomic Encyclopedia of Type Strains, Phase IV (KMG-IV): sequencing the most valuable type-strain genomes for metagenomic binning, comparative biology and taxonomic classification.</title>
        <authorList>
            <person name="Goeker M."/>
        </authorList>
    </citation>
    <scope>NUCLEOTIDE SEQUENCE [LARGE SCALE GENOMIC DNA]</scope>
    <source>
        <strain evidence="8 9">DSM 4006</strain>
    </source>
</reference>
<dbReference type="EMBL" id="JAUSTP010000013">
    <property type="protein sequence ID" value="MDQ0190031.1"/>
    <property type="molecule type" value="Genomic_DNA"/>
</dbReference>
<comment type="caution">
    <text evidence="8">The sequence shown here is derived from an EMBL/GenBank/DDBJ whole genome shotgun (WGS) entry which is preliminary data.</text>
</comment>
<comment type="subcellular location">
    <subcellularLocation>
        <location evidence="1 6">Cell membrane</location>
        <topology evidence="1 6">Multi-pass membrane protein</topology>
    </subcellularLocation>
</comment>
<organism evidence="8 9">
    <name type="scientific">Alicyclobacillus cycloheptanicus</name>
    <dbReference type="NCBI Taxonomy" id="1457"/>
    <lineage>
        <taxon>Bacteria</taxon>
        <taxon>Bacillati</taxon>
        <taxon>Bacillota</taxon>
        <taxon>Bacilli</taxon>
        <taxon>Bacillales</taxon>
        <taxon>Alicyclobacillaceae</taxon>
        <taxon>Alicyclobacillus</taxon>
    </lineage>
</organism>
<feature type="transmembrane region" description="Helical" evidence="6">
    <location>
        <begin position="575"/>
        <end position="596"/>
    </location>
</feature>
<dbReference type="PANTHER" id="PTHR46795:SF1">
    <property type="entry name" value="ABC TRANSPORTER PERMEASE PROTEIN"/>
    <property type="match status" value="1"/>
</dbReference>
<dbReference type="PANTHER" id="PTHR46795">
    <property type="entry name" value="ABC TRANSPORTER PERMEASE-RELATED-RELATED"/>
    <property type="match status" value="1"/>
</dbReference>
<evidence type="ECO:0000256" key="6">
    <source>
        <dbReference type="PIRNR" id="PIRNR018968"/>
    </source>
</evidence>
<evidence type="ECO:0000256" key="4">
    <source>
        <dbReference type="ARBA" id="ARBA00022989"/>
    </source>
</evidence>
<dbReference type="PIRSF" id="PIRSF018968">
    <property type="entry name" value="ABC_permease_BceB"/>
    <property type="match status" value="1"/>
</dbReference>
<feature type="domain" description="ABC3 transporter permease C-terminal" evidence="7">
    <location>
        <begin position="530"/>
        <end position="630"/>
    </location>
</feature>
<name>A0ABT9XIA2_9BACL</name>
<feature type="transmembrane region" description="Helical" evidence="6">
    <location>
        <begin position="56"/>
        <end position="75"/>
    </location>
</feature>
<protein>
    <submittedName>
        <fullName evidence="8">Lysophospholipase L1 biosynthesis ABC-type transport system permease subunit</fullName>
    </submittedName>
</protein>
<feature type="transmembrane region" description="Helical" evidence="6">
    <location>
        <begin position="616"/>
        <end position="633"/>
    </location>
</feature>
<feature type="transmembrane region" description="Helical" evidence="6">
    <location>
        <begin position="276"/>
        <end position="299"/>
    </location>
</feature>
<gene>
    <name evidence="8" type="ORF">J2S03_001894</name>
</gene>